<dbReference type="InterPro" id="IPR053025">
    <property type="entry name" value="Mito_ATP_Synthase-Asso"/>
</dbReference>
<evidence type="ECO:0000313" key="4">
    <source>
        <dbReference type="Proteomes" id="UP001189429"/>
    </source>
</evidence>
<dbReference type="PRINTS" id="PR00625">
    <property type="entry name" value="JDOMAIN"/>
</dbReference>
<dbReference type="Gene3D" id="1.10.287.110">
    <property type="entry name" value="DnaJ domain"/>
    <property type="match status" value="1"/>
</dbReference>
<dbReference type="PANTHER" id="PTHR44873:SF1">
    <property type="entry name" value="DNAJ HOMOLOG SUBFAMILY C MEMBER 30, MITOCHONDRIAL"/>
    <property type="match status" value="1"/>
</dbReference>
<dbReference type="SUPFAM" id="SSF46565">
    <property type="entry name" value="Chaperone J-domain"/>
    <property type="match status" value="1"/>
</dbReference>
<comment type="caution">
    <text evidence="3">The sequence shown here is derived from an EMBL/GenBank/DDBJ whole genome shotgun (WGS) entry which is preliminary data.</text>
</comment>
<feature type="non-terminal residue" evidence="3">
    <location>
        <position position="1"/>
    </location>
</feature>
<evidence type="ECO:0000313" key="3">
    <source>
        <dbReference type="EMBL" id="CAK0894517.1"/>
    </source>
</evidence>
<dbReference type="PANTHER" id="PTHR44873">
    <property type="entry name" value="DNAJ HOMOLOG SUBFAMILY C MEMBER 30, MITOCHONDRIAL"/>
    <property type="match status" value="1"/>
</dbReference>
<feature type="domain" description="J" evidence="2">
    <location>
        <begin position="198"/>
        <end position="249"/>
    </location>
</feature>
<keyword evidence="4" id="KW-1185">Reference proteome</keyword>
<evidence type="ECO:0000259" key="2">
    <source>
        <dbReference type="PROSITE" id="PS50076"/>
    </source>
</evidence>
<feature type="compositionally biased region" description="Low complexity" evidence="1">
    <location>
        <begin position="1"/>
        <end position="14"/>
    </location>
</feature>
<protein>
    <recommendedName>
        <fullName evidence="2">J domain-containing protein</fullName>
    </recommendedName>
</protein>
<dbReference type="SMART" id="SM00271">
    <property type="entry name" value="DnaJ"/>
    <property type="match status" value="1"/>
</dbReference>
<feature type="region of interest" description="Disordered" evidence="1">
    <location>
        <begin position="224"/>
        <end position="249"/>
    </location>
</feature>
<accession>A0ABN9X556</accession>
<organism evidence="3 4">
    <name type="scientific">Prorocentrum cordatum</name>
    <dbReference type="NCBI Taxonomy" id="2364126"/>
    <lineage>
        <taxon>Eukaryota</taxon>
        <taxon>Sar</taxon>
        <taxon>Alveolata</taxon>
        <taxon>Dinophyceae</taxon>
        <taxon>Prorocentrales</taxon>
        <taxon>Prorocentraceae</taxon>
        <taxon>Prorocentrum</taxon>
    </lineage>
</organism>
<feature type="compositionally biased region" description="Basic and acidic residues" evidence="1">
    <location>
        <begin position="225"/>
        <end position="238"/>
    </location>
</feature>
<feature type="region of interest" description="Disordered" evidence="1">
    <location>
        <begin position="1"/>
        <end position="42"/>
    </location>
</feature>
<dbReference type="InterPro" id="IPR036869">
    <property type="entry name" value="J_dom_sf"/>
</dbReference>
<dbReference type="InterPro" id="IPR001623">
    <property type="entry name" value="DnaJ_domain"/>
</dbReference>
<dbReference type="Proteomes" id="UP001189429">
    <property type="component" value="Unassembled WGS sequence"/>
</dbReference>
<gene>
    <name evidence="3" type="ORF">PCOR1329_LOCUS73549</name>
</gene>
<dbReference type="Pfam" id="PF00226">
    <property type="entry name" value="DnaJ"/>
    <property type="match status" value="1"/>
</dbReference>
<name>A0ABN9X556_9DINO</name>
<feature type="region of interest" description="Disordered" evidence="1">
    <location>
        <begin position="165"/>
        <end position="189"/>
    </location>
</feature>
<dbReference type="EMBL" id="CAUYUJ010019911">
    <property type="protein sequence ID" value="CAK0894517.1"/>
    <property type="molecule type" value="Genomic_DNA"/>
</dbReference>
<dbReference type="CDD" id="cd06257">
    <property type="entry name" value="DnaJ"/>
    <property type="match status" value="1"/>
</dbReference>
<sequence length="249" mass="25061">GKVQAAQPSQASSAPPVPAAPSDATALVPVGPAGEAEDDGNLDNFINSTRPRDVFDGLGSGLKAATACTFGGLTALVAMPVVGAREEGVSGFVTGLGKGVVGAVAGVALGATACVTQVVRGAVNTPEALQQAQAGKRWDAEAFDQPAQSRAQPPALLAEARRGLPQAAGDRRGQQSAHGRGQDATAAGGAARHVADTALYDIIGVPSSASDAEIKRAYYKAALKVHPDKNPGDPEARAPPRLPRRVAGR</sequence>
<proteinExistence type="predicted"/>
<reference evidence="3" key="1">
    <citation type="submission" date="2023-10" db="EMBL/GenBank/DDBJ databases">
        <authorList>
            <person name="Chen Y."/>
            <person name="Shah S."/>
            <person name="Dougan E. K."/>
            <person name="Thang M."/>
            <person name="Chan C."/>
        </authorList>
    </citation>
    <scope>NUCLEOTIDE SEQUENCE [LARGE SCALE GENOMIC DNA]</scope>
</reference>
<evidence type="ECO:0000256" key="1">
    <source>
        <dbReference type="SAM" id="MobiDB-lite"/>
    </source>
</evidence>
<dbReference type="PROSITE" id="PS50076">
    <property type="entry name" value="DNAJ_2"/>
    <property type="match status" value="1"/>
</dbReference>